<dbReference type="SMART" id="SM00320">
    <property type="entry name" value="WD40"/>
    <property type="match status" value="4"/>
</dbReference>
<keyword evidence="5" id="KW-0805">Transcription regulation</keyword>
<evidence type="ECO:0000256" key="1">
    <source>
        <dbReference type="ARBA" id="ARBA00008075"/>
    </source>
</evidence>
<dbReference type="PANTHER" id="PTHR10253">
    <property type="entry name" value="POLYCOMB PROTEIN"/>
    <property type="match status" value="1"/>
</dbReference>
<accession>A0A6A4PCH8</accession>
<feature type="compositionally biased region" description="Basic and acidic residues" evidence="8">
    <location>
        <begin position="11"/>
        <end position="40"/>
    </location>
</feature>
<dbReference type="PRINTS" id="PR00320">
    <property type="entry name" value="GPROTEINBRPT"/>
</dbReference>
<dbReference type="AlphaFoldDB" id="A0A6A4PCH8"/>
<dbReference type="EMBL" id="WOCE01000014">
    <property type="protein sequence ID" value="KAE9599791.1"/>
    <property type="molecule type" value="Genomic_DNA"/>
</dbReference>
<keyword evidence="3" id="KW-0677">Repeat</keyword>
<evidence type="ECO:0000313" key="10">
    <source>
        <dbReference type="Proteomes" id="UP000447434"/>
    </source>
</evidence>
<protein>
    <submittedName>
        <fullName evidence="9">Putative transcription factor WD40-like family</fullName>
    </submittedName>
</protein>
<reference evidence="10" key="1">
    <citation type="journal article" date="2020" name="Nat. Commun.">
        <title>Genome sequence of the cluster root forming white lupin.</title>
        <authorList>
            <person name="Hufnagel B."/>
            <person name="Marques A."/>
            <person name="Soriano A."/>
            <person name="Marques L."/>
            <person name="Divol F."/>
            <person name="Doumas P."/>
            <person name="Sallet E."/>
            <person name="Mancinotti D."/>
            <person name="Carrere S."/>
            <person name="Marande W."/>
            <person name="Arribat S."/>
            <person name="Keller J."/>
            <person name="Huneau C."/>
            <person name="Blein T."/>
            <person name="Aime D."/>
            <person name="Laguerre M."/>
            <person name="Taylor J."/>
            <person name="Schubert V."/>
            <person name="Nelson M."/>
            <person name="Geu-Flores F."/>
            <person name="Crespi M."/>
            <person name="Gallardo-Guerrero K."/>
            <person name="Delaux P.-M."/>
            <person name="Salse J."/>
            <person name="Berges H."/>
            <person name="Guyot R."/>
            <person name="Gouzy J."/>
            <person name="Peret B."/>
        </authorList>
    </citation>
    <scope>NUCLEOTIDE SEQUENCE [LARGE SCALE GENOMIC DNA]</scope>
    <source>
        <strain evidence="10">cv. Amiga</strain>
    </source>
</reference>
<dbReference type="Proteomes" id="UP000447434">
    <property type="component" value="Chromosome 14"/>
</dbReference>
<evidence type="ECO:0000256" key="3">
    <source>
        <dbReference type="ARBA" id="ARBA00022737"/>
    </source>
</evidence>
<evidence type="ECO:0000256" key="2">
    <source>
        <dbReference type="ARBA" id="ARBA00022574"/>
    </source>
</evidence>
<evidence type="ECO:0000256" key="5">
    <source>
        <dbReference type="ARBA" id="ARBA00023015"/>
    </source>
</evidence>
<dbReference type="InterPro" id="IPR051243">
    <property type="entry name" value="PcG_WD-repeat"/>
</dbReference>
<keyword evidence="2 7" id="KW-0853">WD repeat</keyword>
<dbReference type="FunFam" id="2.130.10.10:FF:000268">
    <property type="entry name" value="polycomb group protein FIE1"/>
    <property type="match status" value="1"/>
</dbReference>
<evidence type="ECO:0000256" key="6">
    <source>
        <dbReference type="ARBA" id="ARBA00023163"/>
    </source>
</evidence>
<dbReference type="PROSITE" id="PS00678">
    <property type="entry name" value="WD_REPEATS_1"/>
    <property type="match status" value="1"/>
</dbReference>
<feature type="region of interest" description="Disordered" evidence="8">
    <location>
        <begin position="417"/>
        <end position="447"/>
    </location>
</feature>
<dbReference type="PROSITE" id="PS50082">
    <property type="entry name" value="WD_REPEATS_2"/>
    <property type="match status" value="2"/>
</dbReference>
<dbReference type="InterPro" id="IPR020472">
    <property type="entry name" value="WD40_PAC1"/>
</dbReference>
<sequence>MQYQSLLNKIEPIKRSEMTEKEKEKAMKKSEMTEKEKEKALKRSEMTEVYGLGNEPVVGSLTSAKKKDYRITNRIQEGKRPIYAIVYNFIDSRYFNVFATVCLNRVTVYRCLEGGVIAVLQSYVDDDKAESFYTVSWACSVDGTPFVVAGGLKGIIRVIDAGSEKIHKSFVGHGEAINEIRTQALKPSLIASASKDESVRIWNVHTGVCVLILAGAGGHRNEALSVDFHPSDIYRLATSGMDGTVKIWSLKEFWPYVEKSFTWTDLPSKFPTKYVQFPIVSVSVHINYADCTRWLGDFILSKSVDDAIVLWEPKMKEQGSGEDSVDILQKYPFRQCDIWFMKFSCDFHYKSASIGNREGKIYVWELQSTPPVLIAKLSHPQSKSAIRQTATSFDGSTILSCCEDGTIWRWDDVGGIASSSSLSEKKSCGLKKNRKEDMDLVKNQERS</sequence>
<dbReference type="OrthoDB" id="7318948at2759"/>
<feature type="repeat" description="WD" evidence="7">
    <location>
        <begin position="170"/>
        <end position="212"/>
    </location>
</feature>
<organism evidence="9 10">
    <name type="scientific">Lupinus albus</name>
    <name type="common">White lupine</name>
    <name type="synonym">Lupinus termis</name>
    <dbReference type="NCBI Taxonomy" id="3870"/>
    <lineage>
        <taxon>Eukaryota</taxon>
        <taxon>Viridiplantae</taxon>
        <taxon>Streptophyta</taxon>
        <taxon>Embryophyta</taxon>
        <taxon>Tracheophyta</taxon>
        <taxon>Spermatophyta</taxon>
        <taxon>Magnoliopsida</taxon>
        <taxon>eudicotyledons</taxon>
        <taxon>Gunneridae</taxon>
        <taxon>Pentapetalae</taxon>
        <taxon>rosids</taxon>
        <taxon>fabids</taxon>
        <taxon>Fabales</taxon>
        <taxon>Fabaceae</taxon>
        <taxon>Papilionoideae</taxon>
        <taxon>50 kb inversion clade</taxon>
        <taxon>genistoids sensu lato</taxon>
        <taxon>core genistoids</taxon>
        <taxon>Genisteae</taxon>
        <taxon>Lupinus</taxon>
    </lineage>
</organism>
<dbReference type="PROSITE" id="PS50294">
    <property type="entry name" value="WD_REPEATS_REGION"/>
    <property type="match status" value="2"/>
</dbReference>
<dbReference type="InterPro" id="IPR019775">
    <property type="entry name" value="WD40_repeat_CS"/>
</dbReference>
<name>A0A6A4PCH8_LUPAL</name>
<comment type="similarity">
    <text evidence="1">Belongs to the WD repeat ESC family.</text>
</comment>
<feature type="compositionally biased region" description="Basic and acidic residues" evidence="8">
    <location>
        <begin position="434"/>
        <end position="447"/>
    </location>
</feature>
<keyword evidence="10" id="KW-1185">Reference proteome</keyword>
<dbReference type="Gene3D" id="2.130.10.10">
    <property type="entry name" value="YVTN repeat-like/Quinoprotein amine dehydrogenase"/>
    <property type="match status" value="1"/>
</dbReference>
<proteinExistence type="inferred from homology"/>
<evidence type="ECO:0000313" key="9">
    <source>
        <dbReference type="EMBL" id="KAE9599791.1"/>
    </source>
</evidence>
<feature type="repeat" description="WD" evidence="7">
    <location>
        <begin position="216"/>
        <end position="251"/>
    </location>
</feature>
<comment type="caution">
    <text evidence="9">The sequence shown here is derived from an EMBL/GenBank/DDBJ whole genome shotgun (WGS) entry which is preliminary data.</text>
</comment>
<evidence type="ECO:0000256" key="8">
    <source>
        <dbReference type="SAM" id="MobiDB-lite"/>
    </source>
</evidence>
<gene>
    <name evidence="9" type="ORF">Lalb_Chr14g0366131</name>
</gene>
<keyword evidence="6" id="KW-0804">Transcription</keyword>
<evidence type="ECO:0000256" key="4">
    <source>
        <dbReference type="ARBA" id="ARBA00022853"/>
    </source>
</evidence>
<dbReference type="InterPro" id="IPR001680">
    <property type="entry name" value="WD40_rpt"/>
</dbReference>
<dbReference type="InterPro" id="IPR015943">
    <property type="entry name" value="WD40/YVTN_repeat-like_dom_sf"/>
</dbReference>
<feature type="region of interest" description="Disordered" evidence="8">
    <location>
        <begin position="1"/>
        <end position="40"/>
    </location>
</feature>
<keyword evidence="4" id="KW-0156">Chromatin regulator</keyword>
<dbReference type="InterPro" id="IPR036322">
    <property type="entry name" value="WD40_repeat_dom_sf"/>
</dbReference>
<evidence type="ECO:0000256" key="7">
    <source>
        <dbReference type="PROSITE-ProRule" id="PRU00221"/>
    </source>
</evidence>
<dbReference type="Pfam" id="PF00400">
    <property type="entry name" value="WD40"/>
    <property type="match status" value="3"/>
</dbReference>
<dbReference type="SUPFAM" id="SSF50978">
    <property type="entry name" value="WD40 repeat-like"/>
    <property type="match status" value="1"/>
</dbReference>
<dbReference type="GO" id="GO:0006325">
    <property type="term" value="P:chromatin organization"/>
    <property type="evidence" value="ECO:0007669"/>
    <property type="project" value="UniProtKB-KW"/>
</dbReference>